<dbReference type="Pfam" id="PF02617">
    <property type="entry name" value="ClpS"/>
    <property type="match status" value="1"/>
</dbReference>
<sequence>MSWFKELASQQEGLEELTRQKVEPPSMYRVILHNDDYTPMDFVIDVLTRFFNMQYEQASEVMLQVHHKGSATCGVFTAEIAETKVLQVTEYAKSHEHPLLCSMERA</sequence>
<name>A0A1H4B1X3_ALKAM</name>
<dbReference type="InterPro" id="IPR022935">
    <property type="entry name" value="ClpS"/>
</dbReference>
<accession>A0A1H4B1X3</accession>
<dbReference type="HAMAP" id="MF_00302">
    <property type="entry name" value="ClpS"/>
    <property type="match status" value="1"/>
</dbReference>
<dbReference type="STRING" id="152573.SAMN04488051_103138"/>
<dbReference type="AlphaFoldDB" id="A0A1H4B1X3"/>
<dbReference type="PANTHER" id="PTHR33473:SF19">
    <property type="entry name" value="ATP-DEPENDENT CLP PROTEASE ADAPTER PROTEIN CLPS"/>
    <property type="match status" value="1"/>
</dbReference>
<protein>
    <recommendedName>
        <fullName evidence="1">ATP-dependent Clp protease adapter protein ClpS</fullName>
    </recommendedName>
</protein>
<comment type="subunit">
    <text evidence="1">Binds to the N-terminal domain of the chaperone ClpA.</text>
</comment>
<dbReference type="GO" id="GO:0008233">
    <property type="term" value="F:peptidase activity"/>
    <property type="evidence" value="ECO:0007669"/>
    <property type="project" value="UniProtKB-KW"/>
</dbReference>
<dbReference type="NCBIfam" id="NF000670">
    <property type="entry name" value="PRK00033.1-3"/>
    <property type="match status" value="1"/>
</dbReference>
<proteinExistence type="inferred from homology"/>
<comment type="similarity">
    <text evidence="1">Belongs to the ClpS family.</text>
</comment>
<reference evidence="3 4" key="1">
    <citation type="submission" date="2016-10" db="EMBL/GenBank/DDBJ databases">
        <authorList>
            <person name="de Groot N.N."/>
        </authorList>
    </citation>
    <scope>NUCLEOTIDE SEQUENCE [LARGE SCALE GENOMIC DNA]</scope>
    <source>
        <strain evidence="3 4">CGMCC 1.3430</strain>
    </source>
</reference>
<dbReference type="FunFam" id="3.30.1390.10:FF:000002">
    <property type="entry name" value="ATP-dependent Clp protease adapter protein ClpS"/>
    <property type="match status" value="1"/>
</dbReference>
<dbReference type="EMBL" id="FNRM01000003">
    <property type="protein sequence ID" value="SEA42089.1"/>
    <property type="molecule type" value="Genomic_DNA"/>
</dbReference>
<keyword evidence="3" id="KW-0378">Hydrolase</keyword>
<evidence type="ECO:0000259" key="2">
    <source>
        <dbReference type="Pfam" id="PF02617"/>
    </source>
</evidence>
<dbReference type="InterPro" id="IPR003769">
    <property type="entry name" value="ClpS_core"/>
</dbReference>
<keyword evidence="3" id="KW-0645">Protease</keyword>
<dbReference type="Gene3D" id="3.30.1390.10">
    <property type="match status" value="1"/>
</dbReference>
<comment type="function">
    <text evidence="1">Involved in the modulation of the specificity of the ClpAP-mediated ATP-dependent protein degradation.</text>
</comment>
<feature type="domain" description="Adaptor protein ClpS core" evidence="2">
    <location>
        <begin position="24"/>
        <end position="102"/>
    </location>
</feature>
<evidence type="ECO:0000256" key="1">
    <source>
        <dbReference type="HAMAP-Rule" id="MF_00302"/>
    </source>
</evidence>
<dbReference type="RefSeq" id="WP_091341343.1">
    <property type="nucleotide sequence ID" value="NZ_FNRM01000003.1"/>
</dbReference>
<evidence type="ECO:0000313" key="3">
    <source>
        <dbReference type="EMBL" id="SEA42089.1"/>
    </source>
</evidence>
<dbReference type="GO" id="GO:0006508">
    <property type="term" value="P:proteolysis"/>
    <property type="evidence" value="ECO:0007669"/>
    <property type="project" value="UniProtKB-UniRule"/>
</dbReference>
<gene>
    <name evidence="1" type="primary">clpS</name>
    <name evidence="3" type="ORF">SAMN04488051_103138</name>
</gene>
<organism evidence="3 4">
    <name type="scientific">Alkalimonas amylolytica</name>
    <dbReference type="NCBI Taxonomy" id="152573"/>
    <lineage>
        <taxon>Bacteria</taxon>
        <taxon>Pseudomonadati</taxon>
        <taxon>Pseudomonadota</taxon>
        <taxon>Gammaproteobacteria</taxon>
        <taxon>Alkalimonas</taxon>
    </lineage>
</organism>
<dbReference type="Proteomes" id="UP000198773">
    <property type="component" value="Unassembled WGS sequence"/>
</dbReference>
<dbReference type="GO" id="GO:0030163">
    <property type="term" value="P:protein catabolic process"/>
    <property type="evidence" value="ECO:0007669"/>
    <property type="project" value="InterPro"/>
</dbReference>
<dbReference type="InterPro" id="IPR014719">
    <property type="entry name" value="Ribosomal_bL12_C/ClpS-like"/>
</dbReference>
<dbReference type="PANTHER" id="PTHR33473">
    <property type="entry name" value="ATP-DEPENDENT CLP PROTEASE ADAPTER PROTEIN CLPS1, CHLOROPLASTIC"/>
    <property type="match status" value="1"/>
</dbReference>
<keyword evidence="4" id="KW-1185">Reference proteome</keyword>
<dbReference type="SUPFAM" id="SSF54736">
    <property type="entry name" value="ClpS-like"/>
    <property type="match status" value="1"/>
</dbReference>
<evidence type="ECO:0000313" key="4">
    <source>
        <dbReference type="Proteomes" id="UP000198773"/>
    </source>
</evidence>
<dbReference type="NCBIfam" id="NF000672">
    <property type="entry name" value="PRK00033.1-5"/>
    <property type="match status" value="1"/>
</dbReference>
<dbReference type="OrthoDB" id="9796121at2"/>